<sequence>MEAENVRSAALSTLRQEMTREILLETRRPIQLLAQANAHQTFVNWHIRRPAKENQTYNPAYPESNNVLSAAVIRKRVREHEQVLLLGRSQRGSKVEEHMPGACCACRGGTCDYAPKGEEPALCVHNEV</sequence>
<comment type="caution">
    <text evidence="1">The sequence shown here is derived from an EMBL/GenBank/DDBJ whole genome shotgun (WGS) entry which is preliminary data.</text>
</comment>
<dbReference type="AlphaFoldDB" id="A0A9N8HZV2"/>
<protein>
    <submittedName>
        <fullName evidence="1">Uncharacterized protein</fullName>
    </submittedName>
</protein>
<dbReference type="EMBL" id="CAICTM010004258">
    <property type="protein sequence ID" value="CAB9531911.1"/>
    <property type="molecule type" value="Genomic_DNA"/>
</dbReference>
<evidence type="ECO:0000313" key="2">
    <source>
        <dbReference type="Proteomes" id="UP001153069"/>
    </source>
</evidence>
<proteinExistence type="predicted"/>
<keyword evidence="2" id="KW-1185">Reference proteome</keyword>
<evidence type="ECO:0000313" key="1">
    <source>
        <dbReference type="EMBL" id="CAB9531911.1"/>
    </source>
</evidence>
<organism evidence="1 2">
    <name type="scientific">Seminavis robusta</name>
    <dbReference type="NCBI Taxonomy" id="568900"/>
    <lineage>
        <taxon>Eukaryota</taxon>
        <taxon>Sar</taxon>
        <taxon>Stramenopiles</taxon>
        <taxon>Ochrophyta</taxon>
        <taxon>Bacillariophyta</taxon>
        <taxon>Bacillariophyceae</taxon>
        <taxon>Bacillariophycidae</taxon>
        <taxon>Naviculales</taxon>
        <taxon>Naviculaceae</taxon>
        <taxon>Seminavis</taxon>
    </lineage>
</organism>
<name>A0A9N8HZV2_9STRA</name>
<gene>
    <name evidence="1" type="ORF">SEMRO_4260_G353550.1</name>
</gene>
<reference evidence="1" key="1">
    <citation type="submission" date="2020-06" db="EMBL/GenBank/DDBJ databases">
        <authorList>
            <consortium name="Plant Systems Biology data submission"/>
        </authorList>
    </citation>
    <scope>NUCLEOTIDE SEQUENCE</scope>
    <source>
        <strain evidence="1">D6</strain>
    </source>
</reference>
<accession>A0A9N8HZV2</accession>
<dbReference type="Proteomes" id="UP001153069">
    <property type="component" value="Unassembled WGS sequence"/>
</dbReference>